<dbReference type="Proteomes" id="UP000271889">
    <property type="component" value="Unassembled WGS sequence"/>
</dbReference>
<dbReference type="EMBL" id="UYRV01025979">
    <property type="protein sequence ID" value="VDK78457.1"/>
    <property type="molecule type" value="Genomic_DNA"/>
</dbReference>
<feature type="signal peptide" evidence="1">
    <location>
        <begin position="1"/>
        <end position="28"/>
    </location>
</feature>
<keyword evidence="1" id="KW-0732">Signal</keyword>
<accession>A0A3P6T0I5</accession>
<gene>
    <name evidence="2" type="ORF">CGOC_LOCUS7459</name>
</gene>
<reference evidence="2 3" key="1">
    <citation type="submission" date="2018-11" db="EMBL/GenBank/DDBJ databases">
        <authorList>
            <consortium name="Pathogen Informatics"/>
        </authorList>
    </citation>
    <scope>NUCLEOTIDE SEQUENCE [LARGE SCALE GENOMIC DNA]</scope>
</reference>
<proteinExistence type="predicted"/>
<name>A0A3P6T0I5_CYLGO</name>
<protein>
    <submittedName>
        <fullName evidence="2">Uncharacterized protein</fullName>
    </submittedName>
</protein>
<evidence type="ECO:0000313" key="2">
    <source>
        <dbReference type="EMBL" id="VDK78457.1"/>
    </source>
</evidence>
<evidence type="ECO:0000256" key="1">
    <source>
        <dbReference type="SAM" id="SignalP"/>
    </source>
</evidence>
<keyword evidence="3" id="KW-1185">Reference proteome</keyword>
<organism evidence="2 3">
    <name type="scientific">Cylicostephanus goldi</name>
    <name type="common">Nematode worm</name>
    <dbReference type="NCBI Taxonomy" id="71465"/>
    <lineage>
        <taxon>Eukaryota</taxon>
        <taxon>Metazoa</taxon>
        <taxon>Ecdysozoa</taxon>
        <taxon>Nematoda</taxon>
        <taxon>Chromadorea</taxon>
        <taxon>Rhabditida</taxon>
        <taxon>Rhabditina</taxon>
        <taxon>Rhabditomorpha</taxon>
        <taxon>Strongyloidea</taxon>
        <taxon>Strongylidae</taxon>
        <taxon>Cylicostephanus</taxon>
    </lineage>
</organism>
<dbReference type="AlphaFoldDB" id="A0A3P6T0I5"/>
<feature type="chain" id="PRO_5018298656" evidence="1">
    <location>
        <begin position="29"/>
        <end position="150"/>
    </location>
</feature>
<sequence>MVIIKLTPGAFSADVIIFVIVLVKSATAAVPDDEPKALHNVIISTPLRNALQTQKPYPVAGQGNWTVAYEYENEPELLGGTFGGGTLKFKGGAVLGGTVEDAAAAVDELLRLGAIATSGNALLDPVFGRRNVGGGFEKSGNPGRAGPGDD</sequence>
<evidence type="ECO:0000313" key="3">
    <source>
        <dbReference type="Proteomes" id="UP000271889"/>
    </source>
</evidence>